<dbReference type="InterPro" id="IPR000428">
    <property type="entry name" value="Cu-bd"/>
</dbReference>
<evidence type="ECO:0000313" key="4">
    <source>
        <dbReference type="Proteomes" id="UP001260188"/>
    </source>
</evidence>
<dbReference type="Pfam" id="PF00403">
    <property type="entry name" value="HMA"/>
    <property type="match status" value="1"/>
</dbReference>
<proteinExistence type="predicted"/>
<keyword evidence="1" id="KW-0479">Metal-binding</keyword>
<gene>
    <name evidence="3" type="ORF">QE367_001162</name>
</gene>
<comment type="caution">
    <text evidence="3">The sequence shown here is derived from an EMBL/GenBank/DDBJ whole genome shotgun (WGS) entry which is preliminary data.</text>
</comment>
<dbReference type="Gene3D" id="3.30.70.100">
    <property type="match status" value="1"/>
</dbReference>
<accession>A0ABU1I1I2</accession>
<dbReference type="PROSITE" id="PS50846">
    <property type="entry name" value="HMA_2"/>
    <property type="match status" value="1"/>
</dbReference>
<dbReference type="InterPro" id="IPR006121">
    <property type="entry name" value="HMA_dom"/>
</dbReference>
<dbReference type="InterPro" id="IPR036163">
    <property type="entry name" value="HMA_dom_sf"/>
</dbReference>
<dbReference type="Proteomes" id="UP001260188">
    <property type="component" value="Unassembled WGS sequence"/>
</dbReference>
<feature type="domain" description="HMA" evidence="2">
    <location>
        <begin position="2"/>
        <end position="67"/>
    </location>
</feature>
<dbReference type="PROSITE" id="PS01047">
    <property type="entry name" value="HMA_1"/>
    <property type="match status" value="1"/>
</dbReference>
<dbReference type="CDD" id="cd00371">
    <property type="entry name" value="HMA"/>
    <property type="match status" value="1"/>
</dbReference>
<evidence type="ECO:0000256" key="1">
    <source>
        <dbReference type="ARBA" id="ARBA00022723"/>
    </source>
</evidence>
<dbReference type="PRINTS" id="PR00944">
    <property type="entry name" value="CUEXPORT"/>
</dbReference>
<dbReference type="SUPFAM" id="SSF55008">
    <property type="entry name" value="HMA, heavy metal-associated domain"/>
    <property type="match status" value="1"/>
</dbReference>
<dbReference type="EMBL" id="JAVIZA010000001">
    <property type="protein sequence ID" value="MDR6166958.1"/>
    <property type="molecule type" value="Genomic_DNA"/>
</dbReference>
<evidence type="ECO:0000259" key="2">
    <source>
        <dbReference type="PROSITE" id="PS50846"/>
    </source>
</evidence>
<keyword evidence="4" id="KW-1185">Reference proteome</keyword>
<organism evidence="3 4">
    <name type="scientific">Microbacterium paludicola</name>
    <dbReference type="NCBI Taxonomy" id="300019"/>
    <lineage>
        <taxon>Bacteria</taxon>
        <taxon>Bacillati</taxon>
        <taxon>Actinomycetota</taxon>
        <taxon>Actinomycetes</taxon>
        <taxon>Micrococcales</taxon>
        <taxon>Microbacteriaceae</taxon>
        <taxon>Microbacterium</taxon>
    </lineage>
</organism>
<reference evidence="3 4" key="1">
    <citation type="submission" date="2023-08" db="EMBL/GenBank/DDBJ databases">
        <title>Functional and genomic diversity of the sorghum phyllosphere microbiome.</title>
        <authorList>
            <person name="Shade A."/>
        </authorList>
    </citation>
    <scope>NUCLEOTIDE SEQUENCE [LARGE SCALE GENOMIC DNA]</scope>
    <source>
        <strain evidence="3 4">SORGH_AS_0919</strain>
    </source>
</reference>
<dbReference type="InterPro" id="IPR017969">
    <property type="entry name" value="Heavy-metal-associated_CS"/>
</dbReference>
<sequence>MTTQTYTVEGMTCGHCAAAVTRELGLVPGVSDVAVDVDAGTVAVTAVQPPDDDVVSAAVAEAGYTVTGRR</sequence>
<name>A0ABU1I1I2_9MICO</name>
<protein>
    <submittedName>
        <fullName evidence="3">Copper chaperone</fullName>
    </submittedName>
</protein>
<dbReference type="RefSeq" id="WP_023955083.1">
    <property type="nucleotide sequence ID" value="NZ_CP018134.1"/>
</dbReference>
<evidence type="ECO:0000313" key="3">
    <source>
        <dbReference type="EMBL" id="MDR6166958.1"/>
    </source>
</evidence>